<evidence type="ECO:0000256" key="1">
    <source>
        <dbReference type="SAM" id="MobiDB-lite"/>
    </source>
</evidence>
<accession>F4WN85</accession>
<evidence type="ECO:0000313" key="3">
    <source>
        <dbReference type="Proteomes" id="UP000007755"/>
    </source>
</evidence>
<name>F4WN85_ACREC</name>
<organism evidence="3">
    <name type="scientific">Acromyrmex echinatior</name>
    <name type="common">Panamanian leafcutter ant</name>
    <name type="synonym">Acromyrmex octospinosus echinatior</name>
    <dbReference type="NCBI Taxonomy" id="103372"/>
    <lineage>
        <taxon>Eukaryota</taxon>
        <taxon>Metazoa</taxon>
        <taxon>Ecdysozoa</taxon>
        <taxon>Arthropoda</taxon>
        <taxon>Hexapoda</taxon>
        <taxon>Insecta</taxon>
        <taxon>Pterygota</taxon>
        <taxon>Neoptera</taxon>
        <taxon>Endopterygota</taxon>
        <taxon>Hymenoptera</taxon>
        <taxon>Apocrita</taxon>
        <taxon>Aculeata</taxon>
        <taxon>Formicoidea</taxon>
        <taxon>Formicidae</taxon>
        <taxon>Myrmicinae</taxon>
        <taxon>Acromyrmex</taxon>
    </lineage>
</organism>
<dbReference type="EMBL" id="GL888235">
    <property type="protein sequence ID" value="EGI64354.1"/>
    <property type="molecule type" value="Genomic_DNA"/>
</dbReference>
<feature type="compositionally biased region" description="Basic and acidic residues" evidence="1">
    <location>
        <begin position="34"/>
        <end position="65"/>
    </location>
</feature>
<feature type="compositionally biased region" description="Basic and acidic residues" evidence="1">
    <location>
        <begin position="1"/>
        <end position="26"/>
    </location>
</feature>
<dbReference type="Proteomes" id="UP000007755">
    <property type="component" value="Unassembled WGS sequence"/>
</dbReference>
<dbReference type="InParanoid" id="F4WN85"/>
<reference evidence="2" key="1">
    <citation type="submission" date="2011-02" db="EMBL/GenBank/DDBJ databases">
        <title>The genome of the leaf-cutting ant Acromyrmex echinatior suggests key adaptations to social evolution and fungus farming.</title>
        <authorList>
            <person name="Nygaard S."/>
            <person name="Zhang G."/>
        </authorList>
    </citation>
    <scope>NUCLEOTIDE SEQUENCE</scope>
</reference>
<proteinExistence type="predicted"/>
<dbReference type="AlphaFoldDB" id="F4WN85"/>
<evidence type="ECO:0000313" key="2">
    <source>
        <dbReference type="EMBL" id="EGI64354.1"/>
    </source>
</evidence>
<feature type="region of interest" description="Disordered" evidence="1">
    <location>
        <begin position="1"/>
        <end position="65"/>
    </location>
</feature>
<gene>
    <name evidence="2" type="ORF">G5I_07235</name>
</gene>
<protein>
    <submittedName>
        <fullName evidence="2">Uncharacterized protein</fullName>
    </submittedName>
</protein>
<keyword evidence="3" id="KW-1185">Reference proteome</keyword>
<sequence length="440" mass="51064">MERSLEKQKMMEEIDNGRKTDAEKKNGVRMNKVHIKEKEKLLGNYEKNKERKLGKREEVRARKGKRDGTNIDRLLRELPYISVEDFRNSPNSRQPVRHLSTLGFQTPWTFENHDFVMGRELIRSFYDRLVTAKTQDGHEKQNVYGFLLSIEQLFQLDSQDPLPSCTSQQYLISILSYATWIRLQPELFTEWETLMIEVVYRFIPATPEDIIVSLFYERCQTAVDLIRLCILGPPARRYPMRNVKPPVLELIRSVLQVMGSTFINALVLSGPAAFVGELRSDGVGWDVVSHHGIGNATLRIFMVLKTERFGELDQVKSFTGKKTNRLLTSLVLPKADLVLEQETQSKTRKRRRTQKRKEIRRVSARIRMAIDGIGYYKLQRKSYLSAVKGELPYFQEKKYLVNTFIVHAVYDPMLFELSNTPSRAIKCSHVELGMLNTEAK</sequence>